<evidence type="ECO:0000256" key="3">
    <source>
        <dbReference type="ARBA" id="ARBA00023004"/>
    </source>
</evidence>
<keyword evidence="5" id="KW-0732">Signal</keyword>
<evidence type="ECO:0000313" key="8">
    <source>
        <dbReference type="Proteomes" id="UP000014975"/>
    </source>
</evidence>
<dbReference type="SUPFAM" id="SSF54862">
    <property type="entry name" value="4Fe-4S ferredoxins"/>
    <property type="match status" value="1"/>
</dbReference>
<comment type="caution">
    <text evidence="7">The sequence shown here is derived from an EMBL/GenBank/DDBJ whole genome shotgun (WGS) entry which is preliminary data.</text>
</comment>
<evidence type="ECO:0000256" key="2">
    <source>
        <dbReference type="ARBA" id="ARBA00022723"/>
    </source>
</evidence>
<protein>
    <submittedName>
        <fullName evidence="7">4Fe-4S ferredoxin, iron-sulpur binding domain-containing protein</fullName>
    </submittedName>
</protein>
<sequence length="259" mass="29106">MNETRRTFLKYAGLSLAGLAALPAANAAAAYIPHTVHEKPNPDALKAKRWGMVIDTRRLNTEADFKPLIDACHKTHNVPTIEGPQEVKWLWTDDMHAVFPEQHGEFQHKEIEHKNFLLLCNHCYNPPCVRVCPTKATFKLKSGITMMDMHRCIGCRYCMAACPYGARSFNFKDPMPLIPEEDLNPAYPARTRGVVEKCTFCNDRLEKGMLPACVEASNGALLFGDLSDPSSPVRKALKENYSIVRKPNLGTQPSVYYII</sequence>
<proteinExistence type="predicted"/>
<dbReference type="PROSITE" id="PS51318">
    <property type="entry name" value="TAT"/>
    <property type="match status" value="1"/>
</dbReference>
<dbReference type="STRING" id="1121439.dsat_0322"/>
<accession>S7T8G9</accession>
<feature type="signal peptide" evidence="5">
    <location>
        <begin position="1"/>
        <end position="29"/>
    </location>
</feature>
<keyword evidence="3" id="KW-0408">Iron</keyword>
<feature type="chain" id="PRO_5004557050" evidence="5">
    <location>
        <begin position="30"/>
        <end position="259"/>
    </location>
</feature>
<keyword evidence="8" id="KW-1185">Reference proteome</keyword>
<dbReference type="GO" id="GO:0046872">
    <property type="term" value="F:metal ion binding"/>
    <property type="evidence" value="ECO:0007669"/>
    <property type="project" value="UniProtKB-KW"/>
</dbReference>
<dbReference type="Proteomes" id="UP000014975">
    <property type="component" value="Unassembled WGS sequence"/>
</dbReference>
<dbReference type="InterPro" id="IPR017896">
    <property type="entry name" value="4Fe4S_Fe-S-bd"/>
</dbReference>
<organism evidence="7 8">
    <name type="scientific">Alkalidesulfovibrio alkalitolerans DSM 16529</name>
    <dbReference type="NCBI Taxonomy" id="1121439"/>
    <lineage>
        <taxon>Bacteria</taxon>
        <taxon>Pseudomonadati</taxon>
        <taxon>Thermodesulfobacteriota</taxon>
        <taxon>Desulfovibrionia</taxon>
        <taxon>Desulfovibrionales</taxon>
        <taxon>Desulfovibrionaceae</taxon>
        <taxon>Alkalidesulfovibrio</taxon>
    </lineage>
</organism>
<evidence type="ECO:0000256" key="4">
    <source>
        <dbReference type="ARBA" id="ARBA00023014"/>
    </source>
</evidence>
<dbReference type="Gene3D" id="3.30.70.20">
    <property type="match status" value="2"/>
</dbReference>
<dbReference type="EMBL" id="ATHI01000026">
    <property type="protein sequence ID" value="EPR32881.1"/>
    <property type="molecule type" value="Genomic_DNA"/>
</dbReference>
<dbReference type="OrthoDB" id="9789030at2"/>
<dbReference type="AlphaFoldDB" id="S7T8G9"/>
<keyword evidence="4" id="KW-0411">Iron-sulfur</keyword>
<evidence type="ECO:0000259" key="6">
    <source>
        <dbReference type="PROSITE" id="PS51379"/>
    </source>
</evidence>
<dbReference type="PROSITE" id="PS51379">
    <property type="entry name" value="4FE4S_FER_2"/>
    <property type="match status" value="1"/>
</dbReference>
<evidence type="ECO:0000313" key="7">
    <source>
        <dbReference type="EMBL" id="EPR32881.1"/>
    </source>
</evidence>
<dbReference type="PATRIC" id="fig|1121439.3.peg.1671"/>
<dbReference type="PANTHER" id="PTHR43177">
    <property type="entry name" value="PROTEIN NRFC"/>
    <property type="match status" value="1"/>
</dbReference>
<evidence type="ECO:0000256" key="5">
    <source>
        <dbReference type="SAM" id="SignalP"/>
    </source>
</evidence>
<dbReference type="PANTHER" id="PTHR43177:SF3">
    <property type="entry name" value="PROTEIN NRFC HOMOLOG"/>
    <property type="match status" value="1"/>
</dbReference>
<dbReference type="GO" id="GO:0051539">
    <property type="term" value="F:4 iron, 4 sulfur cluster binding"/>
    <property type="evidence" value="ECO:0007669"/>
    <property type="project" value="UniProtKB-KW"/>
</dbReference>
<reference evidence="7 8" key="1">
    <citation type="journal article" date="2013" name="Genome Announc.">
        <title>Draft genome sequences for three mercury-methylating, sulfate-reducing bacteria.</title>
        <authorList>
            <person name="Brown S.D."/>
            <person name="Hurt R.A.Jr."/>
            <person name="Gilmour C.C."/>
            <person name="Elias D.A."/>
        </authorList>
    </citation>
    <scope>NUCLEOTIDE SEQUENCE [LARGE SCALE GENOMIC DNA]</scope>
    <source>
        <strain evidence="7 8">DSM 16529</strain>
    </source>
</reference>
<keyword evidence="2" id="KW-0479">Metal-binding</keyword>
<dbReference type="Pfam" id="PF13247">
    <property type="entry name" value="Fer4_11"/>
    <property type="match status" value="1"/>
</dbReference>
<dbReference type="CDD" id="cd10551">
    <property type="entry name" value="PsrB"/>
    <property type="match status" value="1"/>
</dbReference>
<dbReference type="InterPro" id="IPR054822">
    <property type="entry name" value="DsrO-like"/>
</dbReference>
<feature type="domain" description="4Fe-4S ferredoxin-type" evidence="6">
    <location>
        <begin position="143"/>
        <end position="172"/>
    </location>
</feature>
<name>S7T8G9_9BACT</name>
<dbReference type="PROSITE" id="PS00198">
    <property type="entry name" value="4FE4S_FER_1"/>
    <property type="match status" value="1"/>
</dbReference>
<keyword evidence="1" id="KW-0004">4Fe-4S</keyword>
<dbReference type="InterPro" id="IPR050954">
    <property type="entry name" value="ET_IronSulfur_Cluster-Binding"/>
</dbReference>
<dbReference type="eggNOG" id="COG0437">
    <property type="taxonomic scope" value="Bacteria"/>
</dbReference>
<dbReference type="InterPro" id="IPR006311">
    <property type="entry name" value="TAT_signal"/>
</dbReference>
<gene>
    <name evidence="7" type="ORF">dsat_0322</name>
</gene>
<dbReference type="NCBIfam" id="NF045797">
    <property type="entry name" value="DsrO"/>
    <property type="match status" value="1"/>
</dbReference>
<evidence type="ECO:0000256" key="1">
    <source>
        <dbReference type="ARBA" id="ARBA00022485"/>
    </source>
</evidence>
<dbReference type="InterPro" id="IPR017900">
    <property type="entry name" value="4Fe4S_Fe_S_CS"/>
</dbReference>
<dbReference type="RefSeq" id="WP_020887016.1">
    <property type="nucleotide sequence ID" value="NZ_ATHI01000026.1"/>
</dbReference>